<keyword evidence="3 5" id="KW-1133">Transmembrane helix</keyword>
<dbReference type="EMBL" id="CP017634">
    <property type="protein sequence ID" value="ATW26517.1"/>
    <property type="molecule type" value="Genomic_DNA"/>
</dbReference>
<feature type="transmembrane region" description="Helical" evidence="5">
    <location>
        <begin position="79"/>
        <end position="99"/>
    </location>
</feature>
<evidence type="ECO:0000313" key="7">
    <source>
        <dbReference type="Proteomes" id="UP000323521"/>
    </source>
</evidence>
<evidence type="ECO:0000256" key="3">
    <source>
        <dbReference type="ARBA" id="ARBA00022989"/>
    </source>
</evidence>
<keyword evidence="7" id="KW-1185">Reference proteome</keyword>
<keyword evidence="4 5" id="KW-0472">Membrane</keyword>
<dbReference type="RefSeq" id="WP_148135831.1">
    <property type="nucleotide sequence ID" value="NZ_CP017634.1"/>
</dbReference>
<keyword evidence="2 5" id="KW-0812">Transmembrane</keyword>
<dbReference type="Pfam" id="PF09685">
    <property type="entry name" value="MamF_MmsF"/>
    <property type="match status" value="1"/>
</dbReference>
<gene>
    <name evidence="6" type="ORF">DCMF_18745</name>
</gene>
<evidence type="ECO:0000256" key="5">
    <source>
        <dbReference type="SAM" id="Phobius"/>
    </source>
</evidence>
<accession>A0A3G1KVV4</accession>
<evidence type="ECO:0000256" key="4">
    <source>
        <dbReference type="ARBA" id="ARBA00023136"/>
    </source>
</evidence>
<comment type="subcellular location">
    <subcellularLocation>
        <location evidence="1">Membrane</location>
        <topology evidence="1">Multi-pass membrane protein</topology>
    </subcellularLocation>
</comment>
<reference evidence="6 7" key="1">
    <citation type="submission" date="2016-10" db="EMBL/GenBank/DDBJ databases">
        <title>Complete Genome Sequence of Peptococcaceae strain DCMF.</title>
        <authorList>
            <person name="Edwards R.J."/>
            <person name="Holland S.I."/>
            <person name="Deshpande N.P."/>
            <person name="Wong Y.K."/>
            <person name="Ertan H."/>
            <person name="Manefield M."/>
            <person name="Russell T.L."/>
            <person name="Lee M.J."/>
        </authorList>
    </citation>
    <scope>NUCLEOTIDE SEQUENCE [LARGE SCALE GENOMIC DNA]</scope>
    <source>
        <strain evidence="6 7">DCMF</strain>
    </source>
</reference>
<feature type="transmembrane region" description="Helical" evidence="5">
    <location>
        <begin position="51"/>
        <end position="72"/>
    </location>
</feature>
<sequence>MENVSGEQKFLAVIAHLAYLLGGVGFIIAPLIIFLWKKDDPFVYDHAKQALVAHVMLLVAGLVVGLLCMVLVGLLLVPVLLILAIILVVTSLIAAWRAIEGRLYAYPFIQGIVAKI</sequence>
<dbReference type="Proteomes" id="UP000323521">
    <property type="component" value="Chromosome"/>
</dbReference>
<protein>
    <recommendedName>
        <fullName evidence="8">DUF4870 domain-containing protein</fullName>
    </recommendedName>
</protein>
<dbReference type="KEGG" id="fwa:DCMF_18745"/>
<proteinExistence type="predicted"/>
<evidence type="ECO:0000313" key="6">
    <source>
        <dbReference type="EMBL" id="ATW26517.1"/>
    </source>
</evidence>
<dbReference type="InterPro" id="IPR019109">
    <property type="entry name" value="MamF_MmsF"/>
</dbReference>
<name>A0A3G1KVV4_FORW1</name>
<evidence type="ECO:0000256" key="1">
    <source>
        <dbReference type="ARBA" id="ARBA00004141"/>
    </source>
</evidence>
<evidence type="ECO:0000256" key="2">
    <source>
        <dbReference type="ARBA" id="ARBA00022692"/>
    </source>
</evidence>
<organism evidence="6 7">
    <name type="scientific">Formimonas warabiya</name>
    <dbReference type="NCBI Taxonomy" id="1761012"/>
    <lineage>
        <taxon>Bacteria</taxon>
        <taxon>Bacillati</taxon>
        <taxon>Bacillota</taxon>
        <taxon>Clostridia</taxon>
        <taxon>Eubacteriales</taxon>
        <taxon>Peptococcaceae</taxon>
        <taxon>Candidatus Formimonas</taxon>
    </lineage>
</organism>
<feature type="transmembrane region" description="Helical" evidence="5">
    <location>
        <begin position="12"/>
        <end position="36"/>
    </location>
</feature>
<dbReference type="AlphaFoldDB" id="A0A3G1KVV4"/>
<dbReference type="OrthoDB" id="9808930at2"/>
<evidence type="ECO:0008006" key="8">
    <source>
        <dbReference type="Google" id="ProtNLM"/>
    </source>
</evidence>